<dbReference type="GO" id="GO:0030026">
    <property type="term" value="P:intracellular manganese ion homeostasis"/>
    <property type="evidence" value="ECO:0007669"/>
    <property type="project" value="InterPro"/>
</dbReference>
<dbReference type="STRING" id="1033810.HLPCO_000627"/>
<evidence type="ECO:0000313" key="7">
    <source>
        <dbReference type="Proteomes" id="UP000005707"/>
    </source>
</evidence>
<dbReference type="eggNOG" id="COG1814">
    <property type="taxonomic scope" value="Bacteria"/>
</dbReference>
<dbReference type="CDD" id="cd01044">
    <property type="entry name" value="Ferritin_CCC1_N"/>
    <property type="match status" value="1"/>
</dbReference>
<feature type="transmembrane region" description="Helical" evidence="5">
    <location>
        <begin position="201"/>
        <end position="221"/>
    </location>
</feature>
<evidence type="ECO:0000256" key="4">
    <source>
        <dbReference type="ARBA" id="ARBA00023136"/>
    </source>
</evidence>
<evidence type="ECO:0000256" key="2">
    <source>
        <dbReference type="ARBA" id="ARBA00022692"/>
    </source>
</evidence>
<dbReference type="InterPro" id="IPR009078">
    <property type="entry name" value="Ferritin-like_SF"/>
</dbReference>
<dbReference type="EMBL" id="AFNU02000002">
    <property type="protein sequence ID" value="ERJ13018.1"/>
    <property type="molecule type" value="Genomic_DNA"/>
</dbReference>
<dbReference type="InterPro" id="IPR008217">
    <property type="entry name" value="Ccc1_fam"/>
</dbReference>
<name>U2EDG3_9MOLU</name>
<keyword evidence="2 5" id="KW-0812">Transmembrane</keyword>
<feature type="transmembrane region" description="Helical" evidence="5">
    <location>
        <begin position="166"/>
        <end position="189"/>
    </location>
</feature>
<dbReference type="InParanoid" id="U2EDG3"/>
<dbReference type="OrthoDB" id="9781287at2"/>
<feature type="transmembrane region" description="Helical" evidence="5">
    <location>
        <begin position="260"/>
        <end position="285"/>
    </location>
</feature>
<organism evidence="6 7">
    <name type="scientific">Haloplasma contractile SSD-17B</name>
    <dbReference type="NCBI Taxonomy" id="1033810"/>
    <lineage>
        <taxon>Bacteria</taxon>
        <taxon>Bacillati</taxon>
        <taxon>Mycoplasmatota</taxon>
        <taxon>Mollicutes</taxon>
        <taxon>Haloplasmatales</taxon>
        <taxon>Haloplasmataceae</taxon>
        <taxon>Haloplasma</taxon>
    </lineage>
</organism>
<keyword evidence="7" id="KW-1185">Reference proteome</keyword>
<feature type="transmembrane region" description="Helical" evidence="5">
    <location>
        <begin position="227"/>
        <end position="248"/>
    </location>
</feature>
<keyword evidence="4 5" id="KW-0472">Membrane</keyword>
<reference evidence="6 7" key="2">
    <citation type="journal article" date="2013" name="PLoS ONE">
        <title>INDIGO - INtegrated Data Warehouse of MIcrobial GenOmes with Examples from the Red Sea Extremophiles.</title>
        <authorList>
            <person name="Alam I."/>
            <person name="Antunes A."/>
            <person name="Kamau A.A."/>
            <person name="Ba Alawi W."/>
            <person name="Kalkatawi M."/>
            <person name="Stingl U."/>
            <person name="Bajic V.B."/>
        </authorList>
    </citation>
    <scope>NUCLEOTIDE SEQUENCE [LARGE SCALE GENOMIC DNA]</scope>
    <source>
        <strain evidence="6 7">SSD-17B</strain>
    </source>
</reference>
<dbReference type="CDD" id="cd02431">
    <property type="entry name" value="Ferritin_CCC1_C"/>
    <property type="match status" value="1"/>
</dbReference>
<comment type="caution">
    <text evidence="6">The sequence shown here is derived from an EMBL/GenBank/DDBJ whole genome shotgun (WGS) entry which is preliminary data.</text>
</comment>
<feature type="transmembrane region" description="Helical" evidence="5">
    <location>
        <begin position="71"/>
        <end position="89"/>
    </location>
</feature>
<keyword evidence="3 5" id="KW-1133">Transmembrane helix</keyword>
<dbReference type="RefSeq" id="WP_008826971.1">
    <property type="nucleotide sequence ID" value="NZ_AFNU02000002.1"/>
</dbReference>
<accession>U2EDG3</accession>
<dbReference type="SUPFAM" id="SSF47240">
    <property type="entry name" value="Ferritin-like"/>
    <property type="match status" value="1"/>
</dbReference>
<dbReference type="InterPro" id="IPR039376">
    <property type="entry name" value="Ferritin_CCC1_N"/>
</dbReference>
<evidence type="ECO:0000256" key="1">
    <source>
        <dbReference type="ARBA" id="ARBA00004127"/>
    </source>
</evidence>
<evidence type="ECO:0000256" key="3">
    <source>
        <dbReference type="ARBA" id="ARBA00022989"/>
    </source>
</evidence>
<dbReference type="Pfam" id="PF01988">
    <property type="entry name" value="VIT1"/>
    <property type="match status" value="1"/>
</dbReference>
<evidence type="ECO:0000313" key="6">
    <source>
        <dbReference type="EMBL" id="ERJ13018.1"/>
    </source>
</evidence>
<dbReference type="AlphaFoldDB" id="U2EDG3"/>
<proteinExistence type="predicted"/>
<dbReference type="Proteomes" id="UP000005707">
    <property type="component" value="Unassembled WGS sequence"/>
</dbReference>
<sequence length="290" mass="32934">MNKLDLKLLMVEQKNEITAHFIYGKLAKRLKKKNDPNASLLQRISDDEIEHYRRIEQETNRVVKPKRFKVFFYYWISVIFGFTFGLKLLEKDEEKAQASYDHLSEDYSFFKEIFADEDRHEKELLNMLNEERLTYMGSVVLGLNDALVELTGALAGFTFAFNNTSLIAIIGLITGVSASFSMAASEYLSTKQEDGDNAIKASIYTGLAYITTVIFLILPFLLLENAYASLGVSLGIAVFIIMIFNYYISVAKDYNFTRRFLEMTAISLGVAVISFAFGFAVNHFIDIPVA</sequence>
<reference evidence="6 7" key="1">
    <citation type="journal article" date="2011" name="J. Bacteriol.">
        <title>Genome sequence of Haloplasma contractile, an unusual contractile bacterium from a deep-sea anoxic brine lake.</title>
        <authorList>
            <person name="Antunes A."/>
            <person name="Alam I."/>
            <person name="El Dorry H."/>
            <person name="Siam R."/>
            <person name="Robertson A."/>
            <person name="Bajic V.B."/>
            <person name="Stingl U."/>
        </authorList>
    </citation>
    <scope>NUCLEOTIDE SEQUENCE [LARGE SCALE GENOMIC DNA]</scope>
    <source>
        <strain evidence="6 7">SSD-17B</strain>
    </source>
</reference>
<comment type="subcellular location">
    <subcellularLocation>
        <location evidence="1">Endomembrane system</location>
        <topology evidence="1">Multi-pass membrane protein</topology>
    </subcellularLocation>
</comment>
<protein>
    <submittedName>
        <fullName evidence="6">VIT domain containing protein</fullName>
    </submittedName>
</protein>
<dbReference type="GO" id="GO:0005384">
    <property type="term" value="F:manganese ion transmembrane transporter activity"/>
    <property type="evidence" value="ECO:0007669"/>
    <property type="project" value="InterPro"/>
</dbReference>
<gene>
    <name evidence="6" type="ORF">HLPCO_000627</name>
</gene>
<evidence type="ECO:0000256" key="5">
    <source>
        <dbReference type="SAM" id="Phobius"/>
    </source>
</evidence>
<dbReference type="GO" id="GO:0012505">
    <property type="term" value="C:endomembrane system"/>
    <property type="evidence" value="ECO:0007669"/>
    <property type="project" value="UniProtKB-SubCell"/>
</dbReference>